<proteinExistence type="inferred from homology"/>
<comment type="caution">
    <text evidence="5">The sequence shown here is derived from an EMBL/GenBank/DDBJ whole genome shotgun (WGS) entry which is preliminary data.</text>
</comment>
<evidence type="ECO:0000256" key="3">
    <source>
        <dbReference type="SAM" id="Phobius"/>
    </source>
</evidence>
<evidence type="ECO:0000259" key="4">
    <source>
        <dbReference type="PROSITE" id="PS51782"/>
    </source>
</evidence>
<feature type="domain" description="LysM" evidence="4">
    <location>
        <begin position="126"/>
        <end position="170"/>
    </location>
</feature>
<protein>
    <recommendedName>
        <fullName evidence="4">LysM domain-containing protein</fullName>
    </recommendedName>
</protein>
<evidence type="ECO:0000256" key="1">
    <source>
        <dbReference type="ARBA" id="ARBA00044955"/>
    </source>
</evidence>
<dbReference type="Pfam" id="PF01476">
    <property type="entry name" value="LysM"/>
    <property type="match status" value="1"/>
</dbReference>
<dbReference type="InterPro" id="IPR036779">
    <property type="entry name" value="LysM_dom_sf"/>
</dbReference>
<evidence type="ECO:0000313" key="6">
    <source>
        <dbReference type="Proteomes" id="UP001498421"/>
    </source>
</evidence>
<dbReference type="Gene3D" id="3.10.350.10">
    <property type="entry name" value="LysM domain"/>
    <property type="match status" value="1"/>
</dbReference>
<keyword evidence="3" id="KW-1133">Transmembrane helix</keyword>
<dbReference type="CDD" id="cd00118">
    <property type="entry name" value="LysM"/>
    <property type="match status" value="1"/>
</dbReference>
<dbReference type="SMART" id="SM00257">
    <property type="entry name" value="LysM"/>
    <property type="match status" value="1"/>
</dbReference>
<organism evidence="5 6">
    <name type="scientific">Neonectria magnoliae</name>
    <dbReference type="NCBI Taxonomy" id="2732573"/>
    <lineage>
        <taxon>Eukaryota</taxon>
        <taxon>Fungi</taxon>
        <taxon>Dikarya</taxon>
        <taxon>Ascomycota</taxon>
        <taxon>Pezizomycotina</taxon>
        <taxon>Sordariomycetes</taxon>
        <taxon>Hypocreomycetidae</taxon>
        <taxon>Hypocreales</taxon>
        <taxon>Nectriaceae</taxon>
        <taxon>Neonectria</taxon>
    </lineage>
</organism>
<reference evidence="5 6" key="1">
    <citation type="journal article" date="2025" name="Microbiol. Resour. Announc.">
        <title>Draft genome sequences for Neonectria magnoliae and Neonectria punicea, canker pathogens of Liriodendron tulipifera and Acer saccharum in West Virginia.</title>
        <authorList>
            <person name="Petronek H.M."/>
            <person name="Kasson M.T."/>
            <person name="Metheny A.M."/>
            <person name="Stauder C.M."/>
            <person name="Lovett B."/>
            <person name="Lynch S.C."/>
            <person name="Garnas J.R."/>
            <person name="Kasson L.R."/>
            <person name="Stajich J.E."/>
        </authorList>
    </citation>
    <scope>NUCLEOTIDE SEQUENCE [LARGE SCALE GENOMIC DNA]</scope>
    <source>
        <strain evidence="5 6">NRRL 64651</strain>
    </source>
</reference>
<feature type="region of interest" description="Disordered" evidence="2">
    <location>
        <begin position="36"/>
        <end position="70"/>
    </location>
</feature>
<feature type="compositionally biased region" description="Basic and acidic residues" evidence="2">
    <location>
        <begin position="53"/>
        <end position="62"/>
    </location>
</feature>
<dbReference type="SUPFAM" id="SSF54106">
    <property type="entry name" value="LysM domain"/>
    <property type="match status" value="1"/>
</dbReference>
<gene>
    <name evidence="5" type="ORF">QQZ08_009488</name>
</gene>
<keyword evidence="3" id="KW-0472">Membrane</keyword>
<evidence type="ECO:0000313" key="5">
    <source>
        <dbReference type="EMBL" id="KAK7422498.1"/>
    </source>
</evidence>
<keyword evidence="3" id="KW-0812">Transmembrane</keyword>
<dbReference type="Proteomes" id="UP001498421">
    <property type="component" value="Unassembled WGS sequence"/>
</dbReference>
<feature type="transmembrane region" description="Helical" evidence="3">
    <location>
        <begin position="89"/>
        <end position="109"/>
    </location>
</feature>
<sequence length="185" mass="20650">MSRFSRYDTDEERLPEGMTRIGYDADEQVYTFRDSDGSIWESAPGNQYGRLTKVSDGDGDGDHDADDNAPFLPSEPYLEPSWRRDMRPLLNFGVLIGLFLIFLFWFLHWSAKRSDAPIVTCAEGTSSYTIHAGDTCWDIAQKHGLTMDDLTKNNIGLDCKSLGVNSQICLPNSPPTDDGAEKSTV</sequence>
<accession>A0ABR1HMQ5</accession>
<name>A0ABR1HMQ5_9HYPO</name>
<evidence type="ECO:0000256" key="2">
    <source>
        <dbReference type="SAM" id="MobiDB-lite"/>
    </source>
</evidence>
<dbReference type="EMBL" id="JAZAVK010000107">
    <property type="protein sequence ID" value="KAK7422498.1"/>
    <property type="molecule type" value="Genomic_DNA"/>
</dbReference>
<dbReference type="InterPro" id="IPR018392">
    <property type="entry name" value="LysM"/>
</dbReference>
<dbReference type="PROSITE" id="PS51782">
    <property type="entry name" value="LYSM"/>
    <property type="match status" value="1"/>
</dbReference>
<keyword evidence="6" id="KW-1185">Reference proteome</keyword>
<comment type="similarity">
    <text evidence="1">Belongs to the secreted LysM effector family.</text>
</comment>